<dbReference type="Gene3D" id="2.60.120.40">
    <property type="match status" value="1"/>
</dbReference>
<dbReference type="PANTHER" id="PTHR15427:SF33">
    <property type="entry name" value="COLLAGEN IV NC1 DOMAIN-CONTAINING PROTEIN"/>
    <property type="match status" value="1"/>
</dbReference>
<evidence type="ECO:0000256" key="1">
    <source>
        <dbReference type="ARBA" id="ARBA00004613"/>
    </source>
</evidence>
<name>A0A9D4CBF3_DREPO</name>
<dbReference type="Pfam" id="PF00386">
    <property type="entry name" value="C1q"/>
    <property type="match status" value="1"/>
</dbReference>
<evidence type="ECO:0000256" key="3">
    <source>
        <dbReference type="SAM" id="Phobius"/>
    </source>
</evidence>
<evidence type="ECO:0000256" key="2">
    <source>
        <dbReference type="ARBA" id="ARBA00022525"/>
    </source>
</evidence>
<feature type="transmembrane region" description="Helical" evidence="3">
    <location>
        <begin position="29"/>
        <end position="47"/>
    </location>
</feature>
<sequence length="127" mass="13633">MDLGVGQNLLFDHAITNIGSAYNPHLGGFMAPVSGVYVLMSTLLTYLGHDKYFKLVHHGNTVCNMYAHVASANLYNTSSGSFVLYLNKGDVITIQNAQAGDAVHGSDFSYFSGFLLKELEQGPSVVG</sequence>
<dbReference type="PANTHER" id="PTHR15427">
    <property type="entry name" value="EMILIN ELASTIN MICROFIBRIL INTERFACE-LOCATED PROTEIN ELASTIN MICROFIBRIL INTERFACER"/>
    <property type="match status" value="1"/>
</dbReference>
<dbReference type="InterPro" id="IPR050392">
    <property type="entry name" value="Collagen/C1q_domain"/>
</dbReference>
<comment type="caution">
    <text evidence="5">The sequence shown here is derived from an EMBL/GenBank/DDBJ whole genome shotgun (WGS) entry which is preliminary data.</text>
</comment>
<keyword evidence="6" id="KW-1185">Reference proteome</keyword>
<accession>A0A9D4CBF3</accession>
<reference evidence="5" key="1">
    <citation type="journal article" date="2019" name="bioRxiv">
        <title>The Genome of the Zebra Mussel, Dreissena polymorpha: A Resource for Invasive Species Research.</title>
        <authorList>
            <person name="McCartney M.A."/>
            <person name="Auch B."/>
            <person name="Kono T."/>
            <person name="Mallez S."/>
            <person name="Zhang Y."/>
            <person name="Obille A."/>
            <person name="Becker A."/>
            <person name="Abrahante J.E."/>
            <person name="Garbe J."/>
            <person name="Badalamenti J.P."/>
            <person name="Herman A."/>
            <person name="Mangelson H."/>
            <person name="Liachko I."/>
            <person name="Sullivan S."/>
            <person name="Sone E.D."/>
            <person name="Koren S."/>
            <person name="Silverstein K.A.T."/>
            <person name="Beckman K.B."/>
            <person name="Gohl D.M."/>
        </authorList>
    </citation>
    <scope>NUCLEOTIDE SEQUENCE</scope>
    <source>
        <strain evidence="5">Duluth1</strain>
        <tissue evidence="5">Whole animal</tissue>
    </source>
</reference>
<evidence type="ECO:0000313" key="6">
    <source>
        <dbReference type="Proteomes" id="UP000828390"/>
    </source>
</evidence>
<evidence type="ECO:0000313" key="5">
    <source>
        <dbReference type="EMBL" id="KAH3721013.1"/>
    </source>
</evidence>
<dbReference type="Proteomes" id="UP000828390">
    <property type="component" value="Unassembled WGS sequence"/>
</dbReference>
<dbReference type="InterPro" id="IPR008983">
    <property type="entry name" value="Tumour_necrosis_fac-like_dom"/>
</dbReference>
<feature type="domain" description="C1q" evidence="4">
    <location>
        <begin position="1"/>
        <end position="122"/>
    </location>
</feature>
<dbReference type="PROSITE" id="PS50871">
    <property type="entry name" value="C1Q"/>
    <property type="match status" value="1"/>
</dbReference>
<dbReference type="SMART" id="SM00110">
    <property type="entry name" value="C1Q"/>
    <property type="match status" value="1"/>
</dbReference>
<reference evidence="5" key="2">
    <citation type="submission" date="2020-11" db="EMBL/GenBank/DDBJ databases">
        <authorList>
            <person name="McCartney M.A."/>
            <person name="Auch B."/>
            <person name="Kono T."/>
            <person name="Mallez S."/>
            <person name="Becker A."/>
            <person name="Gohl D.M."/>
            <person name="Silverstein K.A.T."/>
            <person name="Koren S."/>
            <person name="Bechman K.B."/>
            <person name="Herman A."/>
            <person name="Abrahante J.E."/>
            <person name="Garbe J."/>
        </authorList>
    </citation>
    <scope>NUCLEOTIDE SEQUENCE</scope>
    <source>
        <strain evidence="5">Duluth1</strain>
        <tissue evidence="5">Whole animal</tissue>
    </source>
</reference>
<comment type="subcellular location">
    <subcellularLocation>
        <location evidence="1">Secreted</location>
    </subcellularLocation>
</comment>
<dbReference type="PRINTS" id="PR00007">
    <property type="entry name" value="COMPLEMNTC1Q"/>
</dbReference>
<protein>
    <recommendedName>
        <fullName evidence="4">C1q domain-containing protein</fullName>
    </recommendedName>
</protein>
<keyword evidence="2" id="KW-0964">Secreted</keyword>
<dbReference type="SUPFAM" id="SSF49842">
    <property type="entry name" value="TNF-like"/>
    <property type="match status" value="1"/>
</dbReference>
<gene>
    <name evidence="5" type="ORF">DPMN_063925</name>
</gene>
<proteinExistence type="predicted"/>
<evidence type="ECO:0000259" key="4">
    <source>
        <dbReference type="PROSITE" id="PS50871"/>
    </source>
</evidence>
<keyword evidence="3" id="KW-0812">Transmembrane</keyword>
<dbReference type="EMBL" id="JAIWYP010000013">
    <property type="protein sequence ID" value="KAH3721013.1"/>
    <property type="molecule type" value="Genomic_DNA"/>
</dbReference>
<organism evidence="5 6">
    <name type="scientific">Dreissena polymorpha</name>
    <name type="common">Zebra mussel</name>
    <name type="synonym">Mytilus polymorpha</name>
    <dbReference type="NCBI Taxonomy" id="45954"/>
    <lineage>
        <taxon>Eukaryota</taxon>
        <taxon>Metazoa</taxon>
        <taxon>Spiralia</taxon>
        <taxon>Lophotrochozoa</taxon>
        <taxon>Mollusca</taxon>
        <taxon>Bivalvia</taxon>
        <taxon>Autobranchia</taxon>
        <taxon>Heteroconchia</taxon>
        <taxon>Euheterodonta</taxon>
        <taxon>Imparidentia</taxon>
        <taxon>Neoheterodontei</taxon>
        <taxon>Myida</taxon>
        <taxon>Dreissenoidea</taxon>
        <taxon>Dreissenidae</taxon>
        <taxon>Dreissena</taxon>
    </lineage>
</organism>
<keyword evidence="3" id="KW-0472">Membrane</keyword>
<dbReference type="AlphaFoldDB" id="A0A9D4CBF3"/>
<keyword evidence="3" id="KW-1133">Transmembrane helix</keyword>
<dbReference type="GO" id="GO:0005581">
    <property type="term" value="C:collagen trimer"/>
    <property type="evidence" value="ECO:0007669"/>
    <property type="project" value="UniProtKB-KW"/>
</dbReference>
<dbReference type="InterPro" id="IPR001073">
    <property type="entry name" value="C1q_dom"/>
</dbReference>